<gene>
    <name evidence="10" type="ORF">AAP_03596</name>
</gene>
<dbReference type="GO" id="GO:0032366">
    <property type="term" value="P:intracellular sterol transport"/>
    <property type="evidence" value="ECO:0007669"/>
    <property type="project" value="InterPro"/>
</dbReference>
<dbReference type="GO" id="GO:0032934">
    <property type="term" value="F:sterol binding"/>
    <property type="evidence" value="ECO:0007669"/>
    <property type="project" value="InterPro"/>
</dbReference>
<organism evidence="10 11">
    <name type="scientific">Ascosphaera apis ARSEF 7405</name>
    <dbReference type="NCBI Taxonomy" id="392613"/>
    <lineage>
        <taxon>Eukaryota</taxon>
        <taxon>Fungi</taxon>
        <taxon>Dikarya</taxon>
        <taxon>Ascomycota</taxon>
        <taxon>Pezizomycotina</taxon>
        <taxon>Eurotiomycetes</taxon>
        <taxon>Eurotiomycetidae</taxon>
        <taxon>Onygenales</taxon>
        <taxon>Ascosphaeraceae</taxon>
        <taxon>Ascosphaera</taxon>
    </lineage>
</organism>
<comment type="function">
    <text evidence="1">Catalyzes the intermembrane transfer of phosphatidylglycerol and phosphatidylinositol.</text>
</comment>
<dbReference type="PANTHER" id="PTHR11306">
    <property type="entry name" value="NIEMANN PICK TYPE C2 PROTEIN NPC2-RELATED"/>
    <property type="match status" value="1"/>
</dbReference>
<comment type="caution">
    <text evidence="10">The sequence shown here is derived from an EMBL/GenBank/DDBJ whole genome shotgun (WGS) entry which is preliminary data.</text>
</comment>
<dbReference type="AlphaFoldDB" id="A0A167Y7K6"/>
<protein>
    <recommendedName>
        <fullName evidence="4">Phosphatidylglycerol/phosphatidylinositol transfer protein</fullName>
    </recommendedName>
</protein>
<evidence type="ECO:0000256" key="7">
    <source>
        <dbReference type="ARBA" id="ARBA00023055"/>
    </source>
</evidence>
<dbReference type="CDD" id="cd00917">
    <property type="entry name" value="PG-PI_TP"/>
    <property type="match status" value="1"/>
</dbReference>
<evidence type="ECO:0000313" key="11">
    <source>
        <dbReference type="Proteomes" id="UP000242877"/>
    </source>
</evidence>
<dbReference type="InterPro" id="IPR003172">
    <property type="entry name" value="ML_dom"/>
</dbReference>
<accession>A0A167Y7K6</accession>
<dbReference type="SMART" id="SM00737">
    <property type="entry name" value="ML"/>
    <property type="match status" value="1"/>
</dbReference>
<dbReference type="VEuPathDB" id="FungiDB:AAP_03596"/>
<dbReference type="InterPro" id="IPR039670">
    <property type="entry name" value="NPC2-like"/>
</dbReference>
<comment type="subunit">
    <text evidence="3">Monomer.</text>
</comment>
<reference evidence="10 11" key="1">
    <citation type="journal article" date="2016" name="Genome Biol. Evol.">
        <title>Divergent and convergent evolution of fungal pathogenicity.</title>
        <authorList>
            <person name="Shang Y."/>
            <person name="Xiao G."/>
            <person name="Zheng P."/>
            <person name="Cen K."/>
            <person name="Zhan S."/>
            <person name="Wang C."/>
        </authorList>
    </citation>
    <scope>NUCLEOTIDE SEQUENCE [LARGE SCALE GENOMIC DNA]</scope>
    <source>
        <strain evidence="10 11">ARSEF 7405</strain>
    </source>
</reference>
<evidence type="ECO:0000256" key="6">
    <source>
        <dbReference type="ARBA" id="ARBA00022729"/>
    </source>
</evidence>
<evidence type="ECO:0000256" key="4">
    <source>
        <dbReference type="ARBA" id="ARBA00016056"/>
    </source>
</evidence>
<evidence type="ECO:0000313" key="10">
    <source>
        <dbReference type="EMBL" id="KZZ90955.1"/>
    </source>
</evidence>
<dbReference type="OrthoDB" id="6409159at2759"/>
<dbReference type="Proteomes" id="UP000242877">
    <property type="component" value="Unassembled WGS sequence"/>
</dbReference>
<feature type="signal peptide" evidence="8">
    <location>
        <begin position="1"/>
        <end position="18"/>
    </location>
</feature>
<keyword evidence="5" id="KW-0813">Transport</keyword>
<dbReference type="Gene3D" id="2.70.220.10">
    <property type="entry name" value="Ganglioside GM2 activator"/>
    <property type="match status" value="1"/>
</dbReference>
<dbReference type="Pfam" id="PF02221">
    <property type="entry name" value="E1_DerP2_DerF2"/>
    <property type="match status" value="1"/>
</dbReference>
<evidence type="ECO:0000256" key="5">
    <source>
        <dbReference type="ARBA" id="ARBA00022448"/>
    </source>
</evidence>
<feature type="domain" description="MD-2-related lipid-recognition" evidence="9">
    <location>
        <begin position="59"/>
        <end position="180"/>
    </location>
</feature>
<dbReference type="InterPro" id="IPR036846">
    <property type="entry name" value="GM2-AP_sf"/>
</dbReference>
<sequence length="187" mass="20336">MQLLPSIALLLAPRLVFSIASPEPAPLAEAFPLPEPFVGFSQAPITAESSLKVPGDNPLSYCSAPDKNILEIDQVDISPNPPQAGKQLTITATGTISKDIEQGAKVLLQVKYGLIRLISQEVDLCNEITKVDMDCPIEKGHITLSKDVQLPREIPPGKYSIFADALTKDDERITCLQAFVTFDIPHF</sequence>
<dbReference type="FunFam" id="2.60.40.770:FF:000004">
    <property type="entry name" value="Phosphatidylglycerol/phosphatidylinositol transfer protein"/>
    <property type="match status" value="1"/>
</dbReference>
<dbReference type="InterPro" id="IPR033917">
    <property type="entry name" value="ML_PG-PI_TP"/>
</dbReference>
<name>A0A167Y7K6_9EURO</name>
<evidence type="ECO:0000256" key="3">
    <source>
        <dbReference type="ARBA" id="ARBA00011245"/>
    </source>
</evidence>
<evidence type="ECO:0000256" key="8">
    <source>
        <dbReference type="SAM" id="SignalP"/>
    </source>
</evidence>
<comment type="similarity">
    <text evidence="2">Belongs to the NPC2 family.</text>
</comment>
<keyword evidence="7" id="KW-0445">Lipid transport</keyword>
<dbReference type="EMBL" id="AZGZ01000015">
    <property type="protein sequence ID" value="KZZ90955.1"/>
    <property type="molecule type" value="Genomic_DNA"/>
</dbReference>
<dbReference type="InterPro" id="IPR014756">
    <property type="entry name" value="Ig_E-set"/>
</dbReference>
<evidence type="ECO:0000259" key="9">
    <source>
        <dbReference type="SMART" id="SM00737"/>
    </source>
</evidence>
<evidence type="ECO:0000256" key="2">
    <source>
        <dbReference type="ARBA" id="ARBA00006370"/>
    </source>
</evidence>
<keyword evidence="11" id="KW-1185">Reference proteome</keyword>
<dbReference type="SUPFAM" id="SSF81296">
    <property type="entry name" value="E set domains"/>
    <property type="match status" value="1"/>
</dbReference>
<feature type="chain" id="PRO_5007894610" description="Phosphatidylglycerol/phosphatidylinositol transfer protein" evidence="8">
    <location>
        <begin position="19"/>
        <end position="187"/>
    </location>
</feature>
<dbReference type="PANTHER" id="PTHR11306:SF0">
    <property type="entry name" value="PHOSPHATIDYLGLYCEROL_PHOSPHATIDYLINOSITOL TRANSFER PROTEIN"/>
    <property type="match status" value="1"/>
</dbReference>
<evidence type="ECO:0000256" key="1">
    <source>
        <dbReference type="ARBA" id="ARBA00002053"/>
    </source>
</evidence>
<keyword evidence="6 8" id="KW-0732">Signal</keyword>
<proteinExistence type="inferred from homology"/>